<accession>A0A3B0V5F8</accession>
<dbReference type="InterPro" id="IPR003945">
    <property type="entry name" value="NU5C-like"/>
</dbReference>
<feature type="transmembrane region" description="Helical" evidence="5">
    <location>
        <begin position="715"/>
        <end position="735"/>
    </location>
</feature>
<comment type="subcellular location">
    <subcellularLocation>
        <location evidence="1">Membrane</location>
        <topology evidence="1">Multi-pass membrane protein</topology>
    </subcellularLocation>
</comment>
<dbReference type="EMBL" id="UOEU01000423">
    <property type="protein sequence ID" value="VAW33147.1"/>
    <property type="molecule type" value="Genomic_DNA"/>
</dbReference>
<feature type="domain" description="NADH:quinone oxidoreductase/Mrp antiporter transmembrane" evidence="6">
    <location>
        <begin position="144"/>
        <end position="475"/>
    </location>
</feature>
<keyword evidence="8" id="KW-0830">Ubiquinone</keyword>
<feature type="transmembrane region" description="Helical" evidence="5">
    <location>
        <begin position="94"/>
        <end position="114"/>
    </location>
</feature>
<gene>
    <name evidence="8" type="ORF">MNBD_CHLOROFLEXI01-632</name>
</gene>
<evidence type="ECO:0000256" key="4">
    <source>
        <dbReference type="ARBA" id="ARBA00023136"/>
    </source>
</evidence>
<evidence type="ECO:0000256" key="3">
    <source>
        <dbReference type="ARBA" id="ARBA00022989"/>
    </source>
</evidence>
<feature type="transmembrane region" description="Helical" evidence="5">
    <location>
        <begin position="188"/>
        <end position="208"/>
    </location>
</feature>
<feature type="transmembrane region" description="Helical" evidence="5">
    <location>
        <begin position="508"/>
        <end position="527"/>
    </location>
</feature>
<dbReference type="EC" id="1.6.5.3" evidence="8"/>
<feature type="transmembrane region" description="Helical" evidence="5">
    <location>
        <begin position="126"/>
        <end position="143"/>
    </location>
</feature>
<dbReference type="GO" id="GO:0003954">
    <property type="term" value="F:NADH dehydrogenase activity"/>
    <property type="evidence" value="ECO:0007669"/>
    <property type="project" value="TreeGrafter"/>
</dbReference>
<dbReference type="GO" id="GO:0008137">
    <property type="term" value="F:NADH dehydrogenase (ubiquinone) activity"/>
    <property type="evidence" value="ECO:0007669"/>
    <property type="project" value="InterPro"/>
</dbReference>
<dbReference type="PANTHER" id="PTHR42829:SF2">
    <property type="entry name" value="NADH-UBIQUINONE OXIDOREDUCTASE CHAIN 5"/>
    <property type="match status" value="1"/>
</dbReference>
<dbReference type="InterPro" id="IPR018393">
    <property type="entry name" value="NADHpl_OxRdtase_5_subgr"/>
</dbReference>
<feature type="transmembrane region" description="Helical" evidence="5">
    <location>
        <begin position="434"/>
        <end position="452"/>
    </location>
</feature>
<name>A0A3B0V5F8_9ZZZZ</name>
<feature type="transmembrane region" description="Helical" evidence="5">
    <location>
        <begin position="467"/>
        <end position="487"/>
    </location>
</feature>
<dbReference type="AlphaFoldDB" id="A0A3B0V5F8"/>
<dbReference type="NCBIfam" id="NF005141">
    <property type="entry name" value="PRK06590.1"/>
    <property type="match status" value="1"/>
</dbReference>
<feature type="transmembrane region" description="Helical" evidence="5">
    <location>
        <begin position="374"/>
        <end position="392"/>
    </location>
</feature>
<protein>
    <submittedName>
        <fullName evidence="8">NADH-ubiquinone oxidoreductase chain L</fullName>
        <ecNumber evidence="8">1.6.5.3</ecNumber>
    </submittedName>
</protein>
<evidence type="ECO:0000313" key="8">
    <source>
        <dbReference type="EMBL" id="VAW33147.1"/>
    </source>
</evidence>
<dbReference type="Pfam" id="PF00662">
    <property type="entry name" value="Proton_antipo_N"/>
    <property type="match status" value="1"/>
</dbReference>
<feature type="transmembrane region" description="Helical" evidence="5">
    <location>
        <begin position="578"/>
        <end position="603"/>
    </location>
</feature>
<dbReference type="PRINTS" id="PR01434">
    <property type="entry name" value="NADHDHGNASE5"/>
</dbReference>
<evidence type="ECO:0000256" key="2">
    <source>
        <dbReference type="ARBA" id="ARBA00022692"/>
    </source>
</evidence>
<keyword evidence="3 5" id="KW-1133">Transmembrane helix</keyword>
<keyword evidence="8" id="KW-0560">Oxidoreductase</keyword>
<dbReference type="GO" id="GO:0015990">
    <property type="term" value="P:electron transport coupled proton transport"/>
    <property type="evidence" value="ECO:0007669"/>
    <property type="project" value="TreeGrafter"/>
</dbReference>
<dbReference type="GO" id="GO:0016020">
    <property type="term" value="C:membrane"/>
    <property type="evidence" value="ECO:0007669"/>
    <property type="project" value="UniProtKB-SubCell"/>
</dbReference>
<sequence>MGIFGLAPLILIFPIIGVLFNGLVGRRFVEYNRETGEKWSGWFAVVMALAAFAIAVTMLFALQANEFRAEVVVLFDWIRVGDFYVPWAMQIDTLSVTMMLVVTGVGSLIHIYAIGYMHGDPNFSRFFNYLNLFLFFMLILVTGNNYLMLFVGWEGVGLCSFLLIGFWFDRVNEKGEAMNANAARKAFVANRVGDLAMILAMILTFWTFKSLEFQPVFDSAIEMFESGQLVQFGTFEATLGGVLTAVTVLFLVGAAGKSAQIPLYVWLPDAMAGPTPVSALIHAATMVTSGIYLIVRSNVLFEIVRESGEVISFLGISSPDLVAYTGAATALFAGLIAFTQNDIKKVLAYSTVSQLGFMIAAVGMGAYVAGMFHLITHAFFKALLFLGSGSVIHGMEHGHHEISHGNHDEHDSFDPQDMRTMGGLRHKMPWTFRTYMVGALALAGIFPFAGFWSKDEILAHSDANNAIVYWLLTAAAVCTAFYMGRQLKMVFFGESRHKAADHAHESPATMTVPLMILAGLATLGGLLNLPFLSEVISDANDGHAGGIWLALEGWLEHSIAAFELSKEGLLNLPHTPLVLSPMIATVSTALAVAALGLAFYVVYGKRPKTAEERDPLQSTPIWWLAVLPLDTLYMKGVIPLFNRLADFLAHRLDWDFWHNFVHERIIRDTFVGFANFASDVLDRQGVDGLVNGAGQVTRWLAGGLRQSQTGYARTYALGIFLGTVALLTYFLWPFIVG</sequence>
<dbReference type="InterPro" id="IPR001750">
    <property type="entry name" value="ND/Mrp_TM"/>
</dbReference>
<feature type="transmembrane region" description="Helical" evidence="5">
    <location>
        <begin position="6"/>
        <end position="29"/>
    </location>
</feature>
<organism evidence="8">
    <name type="scientific">hydrothermal vent metagenome</name>
    <dbReference type="NCBI Taxonomy" id="652676"/>
    <lineage>
        <taxon>unclassified sequences</taxon>
        <taxon>metagenomes</taxon>
        <taxon>ecological metagenomes</taxon>
    </lineage>
</organism>
<dbReference type="Gene3D" id="1.20.5.2700">
    <property type="match status" value="1"/>
</dbReference>
<feature type="transmembrane region" description="Helical" evidence="5">
    <location>
        <begin position="321"/>
        <end position="339"/>
    </location>
</feature>
<evidence type="ECO:0000256" key="1">
    <source>
        <dbReference type="ARBA" id="ARBA00004141"/>
    </source>
</evidence>
<keyword evidence="2 5" id="KW-0812">Transmembrane</keyword>
<feature type="transmembrane region" description="Helical" evidence="5">
    <location>
        <begin position="149"/>
        <end position="168"/>
    </location>
</feature>
<reference evidence="8" key="1">
    <citation type="submission" date="2018-06" db="EMBL/GenBank/DDBJ databases">
        <authorList>
            <person name="Zhirakovskaya E."/>
        </authorList>
    </citation>
    <scope>NUCLEOTIDE SEQUENCE</scope>
</reference>
<feature type="transmembrane region" description="Helical" evidence="5">
    <location>
        <begin position="237"/>
        <end position="256"/>
    </location>
</feature>
<dbReference type="Pfam" id="PF00361">
    <property type="entry name" value="Proton_antipo_M"/>
    <property type="match status" value="1"/>
</dbReference>
<dbReference type="InterPro" id="IPR001516">
    <property type="entry name" value="Proton_antipo_N"/>
</dbReference>
<dbReference type="GO" id="GO:0042773">
    <property type="term" value="P:ATP synthesis coupled electron transport"/>
    <property type="evidence" value="ECO:0007669"/>
    <property type="project" value="InterPro"/>
</dbReference>
<evidence type="ECO:0000256" key="5">
    <source>
        <dbReference type="SAM" id="Phobius"/>
    </source>
</evidence>
<feature type="transmembrane region" description="Helical" evidence="5">
    <location>
        <begin position="41"/>
        <end position="62"/>
    </location>
</feature>
<feature type="transmembrane region" description="Helical" evidence="5">
    <location>
        <begin position="346"/>
        <end position="368"/>
    </location>
</feature>
<dbReference type="PANTHER" id="PTHR42829">
    <property type="entry name" value="NADH-UBIQUINONE OXIDOREDUCTASE CHAIN 5"/>
    <property type="match status" value="1"/>
</dbReference>
<evidence type="ECO:0000259" key="7">
    <source>
        <dbReference type="Pfam" id="PF00662"/>
    </source>
</evidence>
<keyword evidence="4 5" id="KW-0472">Membrane</keyword>
<evidence type="ECO:0000259" key="6">
    <source>
        <dbReference type="Pfam" id="PF00361"/>
    </source>
</evidence>
<proteinExistence type="predicted"/>
<dbReference type="NCBIfam" id="TIGR01974">
    <property type="entry name" value="NDH_I_L"/>
    <property type="match status" value="1"/>
</dbReference>
<feature type="domain" description="NADH-Ubiquinone oxidoreductase (complex I) chain 5 N-terminal" evidence="7">
    <location>
        <begin position="77"/>
        <end position="127"/>
    </location>
</feature>